<accession>A0AAN0JSZ2</accession>
<dbReference type="GO" id="GO:0008832">
    <property type="term" value="F:dGTPase activity"/>
    <property type="evidence" value="ECO:0007669"/>
    <property type="project" value="TreeGrafter"/>
</dbReference>
<reference evidence="1" key="2">
    <citation type="submission" date="2024-06" db="UniProtKB">
        <authorList>
            <consortium name="EnsemblMetazoa"/>
        </authorList>
    </citation>
    <scope>IDENTIFICATION</scope>
</reference>
<evidence type="ECO:0000313" key="1">
    <source>
        <dbReference type="EnsemblMetazoa" id="XP_019860237.1"/>
    </source>
</evidence>
<reference evidence="2" key="1">
    <citation type="journal article" date="2010" name="Nature">
        <title>The Amphimedon queenslandica genome and the evolution of animal complexity.</title>
        <authorList>
            <person name="Srivastava M."/>
            <person name="Simakov O."/>
            <person name="Chapman J."/>
            <person name="Fahey B."/>
            <person name="Gauthier M.E."/>
            <person name="Mitros T."/>
            <person name="Richards G.S."/>
            <person name="Conaco C."/>
            <person name="Dacre M."/>
            <person name="Hellsten U."/>
            <person name="Larroux C."/>
            <person name="Putnam N.H."/>
            <person name="Stanke M."/>
            <person name="Adamska M."/>
            <person name="Darling A."/>
            <person name="Degnan S.M."/>
            <person name="Oakley T.H."/>
            <person name="Plachetzki D.C."/>
            <person name="Zhai Y."/>
            <person name="Adamski M."/>
            <person name="Calcino A."/>
            <person name="Cummins S.F."/>
            <person name="Goodstein D.M."/>
            <person name="Harris C."/>
            <person name="Jackson D.J."/>
            <person name="Leys S.P."/>
            <person name="Shu S."/>
            <person name="Woodcroft B.J."/>
            <person name="Vervoort M."/>
            <person name="Kosik K.S."/>
            <person name="Manning G."/>
            <person name="Degnan B.M."/>
            <person name="Rokhsar D.S."/>
        </authorList>
    </citation>
    <scope>NUCLEOTIDE SEQUENCE [LARGE SCALE GENOMIC DNA]</scope>
</reference>
<organism evidence="1 2">
    <name type="scientific">Amphimedon queenslandica</name>
    <name type="common">Sponge</name>
    <dbReference type="NCBI Taxonomy" id="400682"/>
    <lineage>
        <taxon>Eukaryota</taxon>
        <taxon>Metazoa</taxon>
        <taxon>Porifera</taxon>
        <taxon>Demospongiae</taxon>
        <taxon>Heteroscleromorpha</taxon>
        <taxon>Haplosclerida</taxon>
        <taxon>Niphatidae</taxon>
        <taxon>Amphimedon</taxon>
    </lineage>
</organism>
<dbReference type="SUPFAM" id="SSF109604">
    <property type="entry name" value="HD-domain/PDEase-like"/>
    <property type="match status" value="1"/>
</dbReference>
<proteinExistence type="predicted"/>
<dbReference type="KEGG" id="aqu:109588521"/>
<dbReference type="GeneID" id="109588521"/>
<dbReference type="EnsemblMetazoa" id="XM_020004678.1">
    <property type="protein sequence ID" value="XP_019860237.1"/>
    <property type="gene ID" value="LOC109588521"/>
</dbReference>
<evidence type="ECO:0000313" key="2">
    <source>
        <dbReference type="Proteomes" id="UP000007879"/>
    </source>
</evidence>
<dbReference type="AlphaFoldDB" id="A0AAN0JSZ2"/>
<dbReference type="RefSeq" id="XP_019860237.1">
    <property type="nucleotide sequence ID" value="XM_020004678.1"/>
</dbReference>
<name>A0AAN0JSZ2_AMPQE</name>
<dbReference type="Proteomes" id="UP000007879">
    <property type="component" value="Unassembled WGS sequence"/>
</dbReference>
<dbReference type="PANTHER" id="PTHR11373:SF4">
    <property type="entry name" value="DEOXYNUCLEOSIDE TRIPHOSPHATE TRIPHOSPHOHYDROLASE SAMHD1"/>
    <property type="match status" value="1"/>
</dbReference>
<keyword evidence="2" id="KW-1185">Reference proteome</keyword>
<dbReference type="GO" id="GO:0006203">
    <property type="term" value="P:dGTP catabolic process"/>
    <property type="evidence" value="ECO:0007669"/>
    <property type="project" value="TreeGrafter"/>
</dbReference>
<sequence length="131" mass="15664">MYFLAGEYVKQLQRRQPELDITDSDVLCVQIAALCFNLGYGPFSYTFELFLDEIYKEEQIQRPWSNVSKASVLMFEYMLQDNEDLMASFKRYFDNPKEDTNTCITFIKDLMREKRKAQLDELIEDKEFLSY</sequence>
<dbReference type="InterPro" id="IPR050135">
    <property type="entry name" value="dGTPase-like"/>
</dbReference>
<dbReference type="PANTHER" id="PTHR11373">
    <property type="entry name" value="DEOXYNUCLEOSIDE TRIPHOSPHATE TRIPHOSPHOHYDROLASE"/>
    <property type="match status" value="1"/>
</dbReference>
<protein>
    <submittedName>
        <fullName evidence="1">Uncharacterized protein</fullName>
    </submittedName>
</protein>
<dbReference type="Gene3D" id="1.10.3210.10">
    <property type="entry name" value="Hypothetical protein af1432"/>
    <property type="match status" value="1"/>
</dbReference>
<dbReference type="GO" id="GO:0005634">
    <property type="term" value="C:nucleus"/>
    <property type="evidence" value="ECO:0007669"/>
    <property type="project" value="TreeGrafter"/>
</dbReference>